<dbReference type="Pfam" id="PF11835">
    <property type="entry name" value="RRM_8"/>
    <property type="match status" value="1"/>
</dbReference>
<dbReference type="InterPro" id="IPR012677">
    <property type="entry name" value="Nucleotide-bd_a/b_plait_sf"/>
</dbReference>
<keyword evidence="5" id="KW-1185">Reference proteome</keyword>
<dbReference type="Proteomes" id="UP001151760">
    <property type="component" value="Unassembled WGS sequence"/>
</dbReference>
<feature type="domain" description="PTBP1-like RNA recognition motif 2" evidence="3">
    <location>
        <begin position="135"/>
        <end position="173"/>
    </location>
</feature>
<evidence type="ECO:0000256" key="2">
    <source>
        <dbReference type="ARBA" id="ARBA00022884"/>
    </source>
</evidence>
<evidence type="ECO:0000256" key="1">
    <source>
        <dbReference type="ARBA" id="ARBA00022737"/>
    </source>
</evidence>
<protein>
    <submittedName>
        <fullName evidence="4">Polypyrimidine tract-binding protein homolog 3</fullName>
    </submittedName>
</protein>
<keyword evidence="1" id="KW-0677">Repeat</keyword>
<keyword evidence="2" id="KW-0694">RNA-binding</keyword>
<accession>A0ABQ5II48</accession>
<reference evidence="4" key="1">
    <citation type="journal article" date="2022" name="Int. J. Mol. Sci.">
        <title>Draft Genome of Tanacetum Coccineum: Genomic Comparison of Closely Related Tanacetum-Family Plants.</title>
        <authorList>
            <person name="Yamashiro T."/>
            <person name="Shiraishi A."/>
            <person name="Nakayama K."/>
            <person name="Satake H."/>
        </authorList>
    </citation>
    <scope>NUCLEOTIDE SEQUENCE</scope>
</reference>
<reference evidence="4" key="2">
    <citation type="submission" date="2022-01" db="EMBL/GenBank/DDBJ databases">
        <authorList>
            <person name="Yamashiro T."/>
            <person name="Shiraishi A."/>
            <person name="Satake H."/>
            <person name="Nakayama K."/>
        </authorList>
    </citation>
    <scope>NUCLEOTIDE SEQUENCE</scope>
</reference>
<comment type="caution">
    <text evidence="4">The sequence shown here is derived from an EMBL/GenBank/DDBJ whole genome shotgun (WGS) entry which is preliminary data.</text>
</comment>
<dbReference type="InterPro" id="IPR021790">
    <property type="entry name" value="PTBP1-like_RRM2"/>
</dbReference>
<organism evidence="4 5">
    <name type="scientific">Tanacetum coccineum</name>
    <dbReference type="NCBI Taxonomy" id="301880"/>
    <lineage>
        <taxon>Eukaryota</taxon>
        <taxon>Viridiplantae</taxon>
        <taxon>Streptophyta</taxon>
        <taxon>Embryophyta</taxon>
        <taxon>Tracheophyta</taxon>
        <taxon>Spermatophyta</taxon>
        <taxon>Magnoliopsida</taxon>
        <taxon>eudicotyledons</taxon>
        <taxon>Gunneridae</taxon>
        <taxon>Pentapetalae</taxon>
        <taxon>asterids</taxon>
        <taxon>campanulids</taxon>
        <taxon>Asterales</taxon>
        <taxon>Asteraceae</taxon>
        <taxon>Asteroideae</taxon>
        <taxon>Anthemideae</taxon>
        <taxon>Anthemidinae</taxon>
        <taxon>Tanacetum</taxon>
    </lineage>
</organism>
<evidence type="ECO:0000313" key="4">
    <source>
        <dbReference type="EMBL" id="GJT99364.1"/>
    </source>
</evidence>
<dbReference type="PANTHER" id="PTHR15592">
    <property type="entry name" value="MATRIN 3/NUCLEAR PROTEIN 220-RELATED"/>
    <property type="match status" value="1"/>
</dbReference>
<evidence type="ECO:0000259" key="3">
    <source>
        <dbReference type="Pfam" id="PF11835"/>
    </source>
</evidence>
<evidence type="ECO:0000313" key="5">
    <source>
        <dbReference type="Proteomes" id="UP001151760"/>
    </source>
</evidence>
<gene>
    <name evidence="4" type="ORF">Tco_1109703</name>
</gene>
<dbReference type="Gene3D" id="3.30.70.330">
    <property type="match status" value="1"/>
</dbReference>
<dbReference type="EMBL" id="BQNB010020764">
    <property type="protein sequence ID" value="GJT99364.1"/>
    <property type="molecule type" value="Genomic_DNA"/>
</dbReference>
<sequence length="220" mass="24287">MCCYGDDDDWSSNGGSVIVAWCSGGSIRWCSGGLNGDGLNGGDKAVQRWLWWRFTGGSNRCSGGFDKCSERMVRSIGFHLRSWPTTLGEAFSLASILEARFEDEQSTIAIAKPNKLTARVHLQDLEQTTQGRGDEPNHIMLVTIHHMIYPITVEVLHQVFSPLGYVEKVVIFQKSAEADNTKPPLPDDTFAKEVVDNDNGSALIFYGTRSEVVTGLPKKF</sequence>
<proteinExistence type="predicted"/>
<name>A0ABQ5II48_9ASTR</name>